<sequence>MWANIRTRRQQHLSQPASSVRARPVLVHIGCGWFTSIPDNININNNPHQSHPPKNIQPPPPTGSSSPHDRNGDEDDQNDADKIGKDIYTVHEIPFATAL</sequence>
<feature type="region of interest" description="Disordered" evidence="1">
    <location>
        <begin position="38"/>
        <end position="86"/>
    </location>
</feature>
<evidence type="ECO:0000313" key="2">
    <source>
        <dbReference type="EMBL" id="RYP07799.1"/>
    </source>
</evidence>
<dbReference type="EMBL" id="QJNU01000081">
    <property type="protein sequence ID" value="RYP07799.1"/>
    <property type="molecule type" value="Genomic_DNA"/>
</dbReference>
<organism evidence="2 3">
    <name type="scientific">Monosporascus ibericus</name>
    <dbReference type="NCBI Taxonomy" id="155417"/>
    <lineage>
        <taxon>Eukaryota</taxon>
        <taxon>Fungi</taxon>
        <taxon>Dikarya</taxon>
        <taxon>Ascomycota</taxon>
        <taxon>Pezizomycotina</taxon>
        <taxon>Sordariomycetes</taxon>
        <taxon>Xylariomycetidae</taxon>
        <taxon>Xylariales</taxon>
        <taxon>Xylariales incertae sedis</taxon>
        <taxon>Monosporascus</taxon>
    </lineage>
</organism>
<comment type="caution">
    <text evidence="2">The sequence shown here is derived from an EMBL/GenBank/DDBJ whole genome shotgun (WGS) entry which is preliminary data.</text>
</comment>
<gene>
    <name evidence="2" type="ORF">DL764_002304</name>
</gene>
<feature type="compositionally biased region" description="Basic residues" evidence="1">
    <location>
        <begin position="1"/>
        <end position="11"/>
    </location>
</feature>
<evidence type="ECO:0000256" key="1">
    <source>
        <dbReference type="SAM" id="MobiDB-lite"/>
    </source>
</evidence>
<keyword evidence="3" id="KW-1185">Reference proteome</keyword>
<protein>
    <submittedName>
        <fullName evidence="2">Uncharacterized protein</fullName>
    </submittedName>
</protein>
<name>A0A4V1XBX8_9PEZI</name>
<dbReference type="Proteomes" id="UP000293360">
    <property type="component" value="Unassembled WGS sequence"/>
</dbReference>
<dbReference type="AlphaFoldDB" id="A0A4V1XBX8"/>
<reference evidence="2 3" key="1">
    <citation type="submission" date="2018-06" db="EMBL/GenBank/DDBJ databases">
        <title>Complete Genomes of Monosporascus.</title>
        <authorList>
            <person name="Robinson A.J."/>
            <person name="Natvig D.O."/>
        </authorList>
    </citation>
    <scope>NUCLEOTIDE SEQUENCE [LARGE SCALE GENOMIC DNA]</scope>
    <source>
        <strain evidence="2 3">CBS 110550</strain>
    </source>
</reference>
<feature type="region of interest" description="Disordered" evidence="1">
    <location>
        <begin position="1"/>
        <end position="21"/>
    </location>
</feature>
<accession>A0A4V1XBX8</accession>
<evidence type="ECO:0000313" key="3">
    <source>
        <dbReference type="Proteomes" id="UP000293360"/>
    </source>
</evidence>
<proteinExistence type="predicted"/>